<name>A0A4Y2G0U1_ARAVE</name>
<proteinExistence type="predicted"/>
<evidence type="ECO:0000313" key="2">
    <source>
        <dbReference type="Proteomes" id="UP000499080"/>
    </source>
</evidence>
<sequence>MPFHFLNQIIHDRSAQRKPIQYPSLRSPTPLLAFQTLNSADWDFLGECLAKVQCFVVFVSPREPPPHIYTYHISVFMARQSALDIQTGCISNLNDLAKWLG</sequence>
<dbReference type="EMBL" id="BGPR01001134">
    <property type="protein sequence ID" value="GBM46366.1"/>
    <property type="molecule type" value="Genomic_DNA"/>
</dbReference>
<gene>
    <name evidence="1" type="ORF">AVEN_65970_1</name>
</gene>
<comment type="caution">
    <text evidence="1">The sequence shown here is derived from an EMBL/GenBank/DDBJ whole genome shotgun (WGS) entry which is preliminary data.</text>
</comment>
<dbReference type="AlphaFoldDB" id="A0A4Y2G0U1"/>
<accession>A0A4Y2G0U1</accession>
<protein>
    <submittedName>
        <fullName evidence="1">Uncharacterized protein</fullName>
    </submittedName>
</protein>
<organism evidence="1 2">
    <name type="scientific">Araneus ventricosus</name>
    <name type="common">Orbweaver spider</name>
    <name type="synonym">Epeira ventricosa</name>
    <dbReference type="NCBI Taxonomy" id="182803"/>
    <lineage>
        <taxon>Eukaryota</taxon>
        <taxon>Metazoa</taxon>
        <taxon>Ecdysozoa</taxon>
        <taxon>Arthropoda</taxon>
        <taxon>Chelicerata</taxon>
        <taxon>Arachnida</taxon>
        <taxon>Araneae</taxon>
        <taxon>Araneomorphae</taxon>
        <taxon>Entelegynae</taxon>
        <taxon>Araneoidea</taxon>
        <taxon>Araneidae</taxon>
        <taxon>Araneus</taxon>
    </lineage>
</organism>
<dbReference type="Proteomes" id="UP000499080">
    <property type="component" value="Unassembled WGS sequence"/>
</dbReference>
<evidence type="ECO:0000313" key="1">
    <source>
        <dbReference type="EMBL" id="GBM46366.1"/>
    </source>
</evidence>
<reference evidence="1 2" key="1">
    <citation type="journal article" date="2019" name="Sci. Rep.">
        <title>Orb-weaving spider Araneus ventricosus genome elucidates the spidroin gene catalogue.</title>
        <authorList>
            <person name="Kono N."/>
            <person name="Nakamura H."/>
            <person name="Ohtoshi R."/>
            <person name="Moran D.A.P."/>
            <person name="Shinohara A."/>
            <person name="Yoshida Y."/>
            <person name="Fujiwara M."/>
            <person name="Mori M."/>
            <person name="Tomita M."/>
            <person name="Arakawa K."/>
        </authorList>
    </citation>
    <scope>NUCLEOTIDE SEQUENCE [LARGE SCALE GENOMIC DNA]</scope>
</reference>
<keyword evidence="2" id="KW-1185">Reference proteome</keyword>